<dbReference type="EMBL" id="CP012160">
    <property type="protein sequence ID" value="AKS44616.1"/>
    <property type="molecule type" value="Genomic_DNA"/>
</dbReference>
<dbReference type="SUPFAM" id="SSF51206">
    <property type="entry name" value="cAMP-binding domain-like"/>
    <property type="match status" value="1"/>
</dbReference>
<dbReference type="InterPro" id="IPR014710">
    <property type="entry name" value="RmlC-like_jellyroll"/>
</dbReference>
<gene>
    <name evidence="1" type="ORF">OSB_00470</name>
</gene>
<dbReference type="Pfam" id="PF00027">
    <property type="entry name" value="cNMP_binding"/>
    <property type="match status" value="1"/>
</dbReference>
<evidence type="ECO:0000313" key="1">
    <source>
        <dbReference type="EMBL" id="AKS44616.1"/>
    </source>
</evidence>
<dbReference type="AlphaFoldDB" id="A0A0K0Y159"/>
<dbReference type="KEGG" id="otm:OSB_00470"/>
<evidence type="ECO:0000313" key="2">
    <source>
        <dbReference type="Proteomes" id="UP000067444"/>
    </source>
</evidence>
<dbReference type="Proteomes" id="UP000067444">
    <property type="component" value="Chromosome"/>
</dbReference>
<dbReference type="InterPro" id="IPR018490">
    <property type="entry name" value="cNMP-bd_dom_sf"/>
</dbReference>
<accession>A0A0K0Y159</accession>
<dbReference type="CDD" id="cd00038">
    <property type="entry name" value="CAP_ED"/>
    <property type="match status" value="1"/>
</dbReference>
<sequence length="180" mass="20211">MLDHWLTSFEGASVRTLDAGEYLFRRNDKVEMAFLVREGKVLLRRALKDGGLLTLHTAKAGDLVAEASLFADHYHCDAVTDRSTKVSGIPKAKILENFGNGSSGKHLSVRALERTTKELQALRTRIEIMRLRKVTDRLDAYLELNGPPEEGGWVHVADWIGVTPAALYRELAKRRRDDQA</sequence>
<dbReference type="OrthoDB" id="571714at2"/>
<proteinExistence type="predicted"/>
<name>A0A0K0Y159_9RHOB</name>
<reference evidence="1 2" key="1">
    <citation type="journal article" date="2015" name="Genome Announc.">
        <title>Closed Genome Sequence of Octadecabacter temperatus SB1, the First Mesophilic Species of the Genus Octadecabacter.</title>
        <authorList>
            <person name="Voget S."/>
            <person name="Billerbeck S."/>
            <person name="Simon M."/>
            <person name="Daniel R."/>
        </authorList>
    </citation>
    <scope>NUCLEOTIDE SEQUENCE [LARGE SCALE GENOMIC DNA]</scope>
    <source>
        <strain evidence="1 2">SB1</strain>
    </source>
</reference>
<dbReference type="InterPro" id="IPR000595">
    <property type="entry name" value="cNMP-bd_dom"/>
</dbReference>
<keyword evidence="2" id="KW-1185">Reference proteome</keyword>
<dbReference type="PROSITE" id="PS50042">
    <property type="entry name" value="CNMP_BINDING_3"/>
    <property type="match status" value="1"/>
</dbReference>
<dbReference type="RefSeq" id="WP_049833088.1">
    <property type="nucleotide sequence ID" value="NZ_CP012160.1"/>
</dbReference>
<protein>
    <submittedName>
        <fullName evidence="1">Cyclic nucleotide-binding domain protein</fullName>
    </submittedName>
</protein>
<dbReference type="Gene3D" id="2.60.120.10">
    <property type="entry name" value="Jelly Rolls"/>
    <property type="match status" value="1"/>
</dbReference>
<dbReference type="PATRIC" id="fig|1458307.3.peg.48"/>
<organism evidence="1 2">
    <name type="scientific">Octadecabacter temperatus</name>
    <dbReference type="NCBI Taxonomy" id="1458307"/>
    <lineage>
        <taxon>Bacteria</taxon>
        <taxon>Pseudomonadati</taxon>
        <taxon>Pseudomonadota</taxon>
        <taxon>Alphaproteobacteria</taxon>
        <taxon>Rhodobacterales</taxon>
        <taxon>Roseobacteraceae</taxon>
        <taxon>Octadecabacter</taxon>
    </lineage>
</organism>
<dbReference type="STRING" id="1458307.OSB_00470"/>